<protein>
    <submittedName>
        <fullName evidence="2">SAM-dependent methyltransferase</fullName>
    </submittedName>
</protein>
<dbReference type="SUPFAM" id="SSF53335">
    <property type="entry name" value="S-adenosyl-L-methionine-dependent methyltransferases"/>
    <property type="match status" value="1"/>
</dbReference>
<reference evidence="2 3" key="1">
    <citation type="submission" date="2023-07" db="EMBL/GenBank/DDBJ databases">
        <title>Genomic Encyclopedia of Type Strains, Phase IV (KMG-IV): sequencing the most valuable type-strain genomes for metagenomic binning, comparative biology and taxonomic classification.</title>
        <authorList>
            <person name="Goeker M."/>
        </authorList>
    </citation>
    <scope>NUCLEOTIDE SEQUENCE [LARGE SCALE GENOMIC DNA]</scope>
    <source>
        <strain evidence="2 3">DSM 2457</strain>
    </source>
</reference>
<feature type="domain" description="Methyltransferase type 11" evidence="1">
    <location>
        <begin position="36"/>
        <end position="77"/>
    </location>
</feature>
<dbReference type="Pfam" id="PF08241">
    <property type="entry name" value="Methyltransf_11"/>
    <property type="match status" value="1"/>
</dbReference>
<dbReference type="EMBL" id="JAUSUI010000013">
    <property type="protein sequence ID" value="MDQ0305327.1"/>
    <property type="molecule type" value="Genomic_DNA"/>
</dbReference>
<dbReference type="GO" id="GO:0032259">
    <property type="term" value="P:methylation"/>
    <property type="evidence" value="ECO:0007669"/>
    <property type="project" value="UniProtKB-KW"/>
</dbReference>
<accession>A0ABU0BHK5</accession>
<organism evidence="2 3">
    <name type="scientific">Ancylobacter polymorphus</name>
    <dbReference type="NCBI Taxonomy" id="223390"/>
    <lineage>
        <taxon>Bacteria</taxon>
        <taxon>Pseudomonadati</taxon>
        <taxon>Pseudomonadota</taxon>
        <taxon>Alphaproteobacteria</taxon>
        <taxon>Hyphomicrobiales</taxon>
        <taxon>Xanthobacteraceae</taxon>
        <taxon>Ancylobacter</taxon>
    </lineage>
</organism>
<evidence type="ECO:0000313" key="3">
    <source>
        <dbReference type="Proteomes" id="UP001224682"/>
    </source>
</evidence>
<keyword evidence="2" id="KW-0489">Methyltransferase</keyword>
<dbReference type="Proteomes" id="UP001224682">
    <property type="component" value="Unassembled WGS sequence"/>
</dbReference>
<evidence type="ECO:0000259" key="1">
    <source>
        <dbReference type="Pfam" id="PF08241"/>
    </source>
</evidence>
<dbReference type="RefSeq" id="WP_307023272.1">
    <property type="nucleotide sequence ID" value="NZ_JAUSUI010000013.1"/>
</dbReference>
<gene>
    <name evidence="2" type="ORF">J2S75_004379</name>
</gene>
<comment type="caution">
    <text evidence="2">The sequence shown here is derived from an EMBL/GenBank/DDBJ whole genome shotgun (WGS) entry which is preliminary data.</text>
</comment>
<dbReference type="Gene3D" id="3.40.50.150">
    <property type="entry name" value="Vaccinia Virus protein VP39"/>
    <property type="match status" value="1"/>
</dbReference>
<name>A0ABU0BHK5_9HYPH</name>
<dbReference type="InterPro" id="IPR013216">
    <property type="entry name" value="Methyltransf_11"/>
</dbReference>
<sequence length="190" mass="21433">MKLNVGCGRNIKDGWVNLDCMGLPGVDIVANLEGGCTIPLADDTVDEFLLSHVIEHIRDTLPLMQELHRIARPGAQMTIRVPYGSSDDAHEDPTHVRCYFLKSFNYFSQPYYWRADYGYRGDWRTTDIYLVIDPRFTGCSAEQVMSALKVERNVVSEMVACLTAVKPIRAPEQRQRVPPNIHLVASGAHE</sequence>
<evidence type="ECO:0000313" key="2">
    <source>
        <dbReference type="EMBL" id="MDQ0305327.1"/>
    </source>
</evidence>
<dbReference type="InterPro" id="IPR029063">
    <property type="entry name" value="SAM-dependent_MTases_sf"/>
</dbReference>
<dbReference type="GO" id="GO:0008168">
    <property type="term" value="F:methyltransferase activity"/>
    <property type="evidence" value="ECO:0007669"/>
    <property type="project" value="UniProtKB-KW"/>
</dbReference>
<keyword evidence="3" id="KW-1185">Reference proteome</keyword>
<keyword evidence="2" id="KW-0808">Transferase</keyword>
<proteinExistence type="predicted"/>